<dbReference type="Gene3D" id="3.40.50.1820">
    <property type="entry name" value="alpha/beta hydrolase"/>
    <property type="match status" value="1"/>
</dbReference>
<dbReference type="PANTHER" id="PTHR43798:SF33">
    <property type="entry name" value="HYDROLASE, PUTATIVE (AFU_ORTHOLOGUE AFUA_2G14860)-RELATED"/>
    <property type="match status" value="1"/>
</dbReference>
<dbReference type="Gene3D" id="3.30.530.20">
    <property type="match status" value="1"/>
</dbReference>
<dbReference type="RefSeq" id="WP_198732764.1">
    <property type="nucleotide sequence ID" value="NZ_JAEINH010000003.1"/>
</dbReference>
<dbReference type="Pfam" id="PF10604">
    <property type="entry name" value="Polyketide_cyc2"/>
    <property type="match status" value="1"/>
</dbReference>
<dbReference type="AlphaFoldDB" id="A0A934MAF8"/>
<dbReference type="InterPro" id="IPR050266">
    <property type="entry name" value="AB_hydrolase_sf"/>
</dbReference>
<dbReference type="Proteomes" id="UP000602087">
    <property type="component" value="Unassembled WGS sequence"/>
</dbReference>
<feature type="non-terminal residue" evidence="2">
    <location>
        <position position="384"/>
    </location>
</feature>
<accession>A0A934MAF8</accession>
<dbReference type="InterPro" id="IPR023393">
    <property type="entry name" value="START-like_dom_sf"/>
</dbReference>
<dbReference type="EMBL" id="JAEINH010000003">
    <property type="protein sequence ID" value="MBI9114191.1"/>
    <property type="molecule type" value="Genomic_DNA"/>
</dbReference>
<keyword evidence="3" id="KW-1185">Reference proteome</keyword>
<dbReference type="GO" id="GO:0016787">
    <property type="term" value="F:hydrolase activity"/>
    <property type="evidence" value="ECO:0007669"/>
    <property type="project" value="UniProtKB-KW"/>
</dbReference>
<keyword evidence="2" id="KW-0378">Hydrolase</keyword>
<reference evidence="2" key="1">
    <citation type="submission" date="2020-12" db="EMBL/GenBank/DDBJ databases">
        <title>Sanguibacter suaedae sp. nov., isolated from Suaeda aralocaspica.</title>
        <authorList>
            <person name="Ma Q."/>
        </authorList>
    </citation>
    <scope>NUCLEOTIDE SEQUENCE</scope>
    <source>
        <strain evidence="2">YZGR15</strain>
    </source>
</reference>
<dbReference type="GO" id="GO:0016020">
    <property type="term" value="C:membrane"/>
    <property type="evidence" value="ECO:0007669"/>
    <property type="project" value="TreeGrafter"/>
</dbReference>
<evidence type="ECO:0000259" key="1">
    <source>
        <dbReference type="Pfam" id="PF12697"/>
    </source>
</evidence>
<sequence>MTAPRYHLRDEVELPAPPADVWRELLAELAGGSRWWLPNNTFVPLSGPVDRVGASLRVEVRPGGRDSRGPVLTFVATTRTVEPHRRLAMDFVDGCFRGSWRFDVEALADGAASRLSVTFDAVPQGWVRGLARVVDVGAQHSIGVRTAFDALAARLTVDGAGERPSVADVARATTTTVTADDGLELRALVTEPLRRSTDVHVVLVHGWASGPEAWDDVADALVAEGVPVLRVELRGHGATPLGGTPVTIDLLTRDLVTVLDGAGVGDVVLVGHSGGGLVALSAAVRDDVGAQGLVLAASAAHGAPVSRAELNVLGSPLLDVVLRTRRGPEAVLARTMGPSRPFAGRDAVARAFARTGPRVRATYFGASSGADLRHPRGGGDVPRA</sequence>
<feature type="domain" description="AB hydrolase-1" evidence="1">
    <location>
        <begin position="201"/>
        <end position="374"/>
    </location>
</feature>
<proteinExistence type="predicted"/>
<dbReference type="InterPro" id="IPR029058">
    <property type="entry name" value="AB_hydrolase_fold"/>
</dbReference>
<dbReference type="SUPFAM" id="SSF55961">
    <property type="entry name" value="Bet v1-like"/>
    <property type="match status" value="1"/>
</dbReference>
<dbReference type="PANTHER" id="PTHR43798">
    <property type="entry name" value="MONOACYLGLYCEROL LIPASE"/>
    <property type="match status" value="1"/>
</dbReference>
<gene>
    <name evidence="2" type="ORF">JAV76_04075</name>
</gene>
<dbReference type="Pfam" id="PF12697">
    <property type="entry name" value="Abhydrolase_6"/>
    <property type="match status" value="1"/>
</dbReference>
<comment type="caution">
    <text evidence="2">The sequence shown here is derived from an EMBL/GenBank/DDBJ whole genome shotgun (WGS) entry which is preliminary data.</text>
</comment>
<dbReference type="InterPro" id="IPR019587">
    <property type="entry name" value="Polyketide_cyclase/dehydratase"/>
</dbReference>
<name>A0A934MAF8_9MICO</name>
<evidence type="ECO:0000313" key="2">
    <source>
        <dbReference type="EMBL" id="MBI9114191.1"/>
    </source>
</evidence>
<protein>
    <submittedName>
        <fullName evidence="2">Alpha/beta fold hydrolase</fullName>
    </submittedName>
</protein>
<organism evidence="2 3">
    <name type="scientific">Sanguibacter suaedae</name>
    <dbReference type="NCBI Taxonomy" id="2795737"/>
    <lineage>
        <taxon>Bacteria</taxon>
        <taxon>Bacillati</taxon>
        <taxon>Actinomycetota</taxon>
        <taxon>Actinomycetes</taxon>
        <taxon>Micrococcales</taxon>
        <taxon>Sanguibacteraceae</taxon>
        <taxon>Sanguibacter</taxon>
    </lineage>
</organism>
<dbReference type="SUPFAM" id="SSF53474">
    <property type="entry name" value="alpha/beta-Hydrolases"/>
    <property type="match status" value="1"/>
</dbReference>
<evidence type="ECO:0000313" key="3">
    <source>
        <dbReference type="Proteomes" id="UP000602087"/>
    </source>
</evidence>
<dbReference type="InterPro" id="IPR000073">
    <property type="entry name" value="AB_hydrolase_1"/>
</dbReference>